<dbReference type="InterPro" id="IPR002999">
    <property type="entry name" value="Tudor"/>
</dbReference>
<dbReference type="Pfam" id="PF00567">
    <property type="entry name" value="TUDOR"/>
    <property type="match status" value="1"/>
</dbReference>
<dbReference type="FunFam" id="2.40.50.90:FF:000066">
    <property type="entry name" value="Tudor domain containing protein"/>
    <property type="match status" value="1"/>
</dbReference>
<dbReference type="FunCoup" id="A2FN11">
    <property type="interactions" value="1104"/>
</dbReference>
<dbReference type="OrthoDB" id="10023235at2759"/>
<dbReference type="GO" id="GO:0006402">
    <property type="term" value="P:mRNA catabolic process"/>
    <property type="evidence" value="ECO:0000318"/>
    <property type="project" value="GO_Central"/>
</dbReference>
<dbReference type="VEuPathDB" id="TrichDB:TVAG_458470"/>
<dbReference type="GO" id="GO:0004518">
    <property type="term" value="F:nuclease activity"/>
    <property type="evidence" value="ECO:0000318"/>
    <property type="project" value="GO_Central"/>
</dbReference>
<dbReference type="Pfam" id="PF00565">
    <property type="entry name" value="SNase"/>
    <property type="match status" value="1"/>
</dbReference>
<dbReference type="PANTHER" id="PTHR12302">
    <property type="entry name" value="EBNA2 BINDING PROTEIN P100"/>
    <property type="match status" value="1"/>
</dbReference>
<evidence type="ECO:0000259" key="1">
    <source>
        <dbReference type="PROSITE" id="PS50830"/>
    </source>
</evidence>
<dbReference type="VEuPathDB" id="TrichDB:TVAGG3_0633990"/>
<proteinExistence type="predicted"/>
<dbReference type="eggNOG" id="KOG2039">
    <property type="taxonomic scope" value="Eukaryota"/>
</dbReference>
<protein>
    <submittedName>
        <fullName evidence="2">Tudor domain containing protein</fullName>
    </submittedName>
</protein>
<organism evidence="2 3">
    <name type="scientific">Trichomonas vaginalis (strain ATCC PRA-98 / G3)</name>
    <dbReference type="NCBI Taxonomy" id="412133"/>
    <lineage>
        <taxon>Eukaryota</taxon>
        <taxon>Metamonada</taxon>
        <taxon>Parabasalia</taxon>
        <taxon>Trichomonadida</taxon>
        <taxon>Trichomonadidae</taxon>
        <taxon>Trichomonas</taxon>
    </lineage>
</organism>
<dbReference type="OMA" id="TWRVEDQ"/>
<dbReference type="InterPro" id="IPR016071">
    <property type="entry name" value="Staphylococal_nuclease_OB-fold"/>
</dbReference>
<dbReference type="KEGG" id="tva:4751433"/>
<dbReference type="EMBL" id="DS113896">
    <property type="protein sequence ID" value="EAX93709.1"/>
    <property type="molecule type" value="Genomic_DNA"/>
</dbReference>
<dbReference type="RefSeq" id="XP_001306639.1">
    <property type="nucleotide sequence ID" value="XM_001306638.1"/>
</dbReference>
<reference evidence="2" key="2">
    <citation type="journal article" date="2007" name="Science">
        <title>Draft genome sequence of the sexually transmitted pathogen Trichomonas vaginalis.</title>
        <authorList>
            <person name="Carlton J.M."/>
            <person name="Hirt R.P."/>
            <person name="Silva J.C."/>
            <person name="Delcher A.L."/>
            <person name="Schatz M."/>
            <person name="Zhao Q."/>
            <person name="Wortman J.R."/>
            <person name="Bidwell S.L."/>
            <person name="Alsmark U.C.M."/>
            <person name="Besteiro S."/>
            <person name="Sicheritz-Ponten T."/>
            <person name="Noel C.J."/>
            <person name="Dacks J.B."/>
            <person name="Foster P.G."/>
            <person name="Simillion C."/>
            <person name="Van de Peer Y."/>
            <person name="Miranda-Saavedra D."/>
            <person name="Barton G.J."/>
            <person name="Westrop G.D."/>
            <person name="Mueller S."/>
            <person name="Dessi D."/>
            <person name="Fiori P.L."/>
            <person name="Ren Q."/>
            <person name="Paulsen I."/>
            <person name="Zhang H."/>
            <person name="Bastida-Corcuera F.D."/>
            <person name="Simoes-Barbosa A."/>
            <person name="Brown M.T."/>
            <person name="Hayes R.D."/>
            <person name="Mukherjee M."/>
            <person name="Okumura C.Y."/>
            <person name="Schneider R."/>
            <person name="Smith A.J."/>
            <person name="Vanacova S."/>
            <person name="Villalvazo M."/>
            <person name="Haas B.J."/>
            <person name="Pertea M."/>
            <person name="Feldblyum T.V."/>
            <person name="Utterback T.R."/>
            <person name="Shu C.L."/>
            <person name="Osoegawa K."/>
            <person name="de Jong P.J."/>
            <person name="Hrdy I."/>
            <person name="Horvathova L."/>
            <person name="Zubacova Z."/>
            <person name="Dolezal P."/>
            <person name="Malik S.B."/>
            <person name="Logsdon J.M. Jr."/>
            <person name="Henze K."/>
            <person name="Gupta A."/>
            <person name="Wang C.C."/>
            <person name="Dunne R.L."/>
            <person name="Upcroft J.A."/>
            <person name="Upcroft P."/>
            <person name="White O."/>
            <person name="Salzberg S.L."/>
            <person name="Tang P."/>
            <person name="Chiu C.-H."/>
            <person name="Lee Y.-S."/>
            <person name="Embley T.M."/>
            <person name="Coombs G.H."/>
            <person name="Mottram J.C."/>
            <person name="Tachezy J."/>
            <person name="Fraser-Liggett C.M."/>
            <person name="Johnson P.J."/>
        </authorList>
    </citation>
    <scope>NUCLEOTIDE SEQUENCE [LARGE SCALE GENOMIC DNA]</scope>
    <source>
        <strain evidence="2">G3</strain>
    </source>
</reference>
<dbReference type="Proteomes" id="UP000001542">
    <property type="component" value="Unassembled WGS sequence"/>
</dbReference>
<dbReference type="InParanoid" id="A2FN11"/>
<dbReference type="SMR" id="A2FN11"/>
<gene>
    <name evidence="2" type="ORF">TVAG_458470</name>
</gene>
<dbReference type="GO" id="GO:0005634">
    <property type="term" value="C:nucleus"/>
    <property type="evidence" value="ECO:0000318"/>
    <property type="project" value="GO_Central"/>
</dbReference>
<dbReference type="STRING" id="5722.A2FN11"/>
<dbReference type="GO" id="GO:0003723">
    <property type="term" value="F:RNA binding"/>
    <property type="evidence" value="ECO:0000318"/>
    <property type="project" value="GO_Central"/>
</dbReference>
<evidence type="ECO:0000313" key="3">
    <source>
        <dbReference type="Proteomes" id="UP000001542"/>
    </source>
</evidence>
<name>A2FN11_TRIV3</name>
<feature type="domain" description="TNase-like" evidence="1">
    <location>
        <begin position="326"/>
        <end position="456"/>
    </location>
</feature>
<dbReference type="PANTHER" id="PTHR12302:SF2">
    <property type="entry name" value="STAPHYLOCOCCAL NUCLEASE DOMAIN-CONTAINING PROTEIN 1"/>
    <property type="match status" value="1"/>
</dbReference>
<dbReference type="GO" id="GO:0005829">
    <property type="term" value="C:cytosol"/>
    <property type="evidence" value="ECO:0000318"/>
    <property type="project" value="GO_Central"/>
</dbReference>
<dbReference type="FunFam" id="2.40.50.90:FF:000062">
    <property type="entry name" value="Tudor domain containing protein"/>
    <property type="match status" value="1"/>
</dbReference>
<dbReference type="SUPFAM" id="SSF50199">
    <property type="entry name" value="Staphylococcal nuclease"/>
    <property type="match status" value="4"/>
</dbReference>
<dbReference type="Gene3D" id="2.40.50.90">
    <property type="match status" value="5"/>
</dbReference>
<evidence type="ECO:0000313" key="2">
    <source>
        <dbReference type="EMBL" id="EAX93709.1"/>
    </source>
</evidence>
<reference evidence="2" key="1">
    <citation type="submission" date="2006-10" db="EMBL/GenBank/DDBJ databases">
        <authorList>
            <person name="Amadeo P."/>
            <person name="Zhao Q."/>
            <person name="Wortman J."/>
            <person name="Fraser-Liggett C."/>
            <person name="Carlton J."/>
        </authorList>
    </citation>
    <scope>NUCLEOTIDE SEQUENCE</scope>
    <source>
        <strain evidence="2">G3</strain>
    </source>
</reference>
<dbReference type="AlphaFoldDB" id="A2FN11"/>
<keyword evidence="3" id="KW-1185">Reference proteome</keyword>
<sequence length="828" mass="94007">MSSQLKGIVAGILSGDSLIVRFVDNVQTQVICLEHLVAPKFGRSDGTFPDEPHGYASWEYLRDLCIGKRVIVHSNNPSNQTRTHPAFGPLTVTFTKIELYETQEDIGILACQNGWAKLRETKSVYPKHASYIAELTKAQEAAQAAKRGIWSETPGFVRQLPQKPNVEQILTTREFDCNIDGIKAATILSVFLLPNHENIYLNLAGCKVCYFKEDDPIREESKKDSINKFLNRKLRIRITSYLESNFQSYQNQANEIPSFVGCIITPKMDLAVADSIKKGYATFYKKTADQCLDPNLYIHRQLLAQKEKAGFWAKNEPQSRINTNLQQMNGIVTSVRGSSGLYVLVEGQRKVIYFNDIHVPRFSTTVGCESNGFEAREFLRQNYRQKYFTIEIEAQFEDHLYGTISMKGKSINEDLVEKGLATVDKDPVCGVPSSKHAALVAAEERAKAAHVGVHASVTPDPFKFTDLTYTKNLNDKLNEYKGHRFHCIIEHILSTTRYTVLLTEEKVLIRVALNGLLPIAPNDHFGHDAKAFCMDNFLNTEAEIEILSLDEHTGTFYVNMYDSEKKNIAAKILMRGYSEIRPKILKSNEEKIPQELIDAQDKGKSFNEGLWQDKTRHLQDLQMGTVYPVSVVCVSTPTNIVIQHNGEALKTIAKELADMKLDESRFTEIPLKNDCLVYHVKNQSFRVRIEQINQNEKTATVRLIDYCTSTEAKFDDLYKLPPNLYTIPPQGRQVVLAGLQEVPKSPEKTKEDTRFIYELIQNACLYMHLVSDKDNDPSVILLDREKMEEAGSLSQVIIQKRMATYQEVPNLPPQFNNIFEILKNVKPE</sequence>
<dbReference type="SUPFAM" id="SSF63748">
    <property type="entry name" value="Tudor/PWWP/MBT"/>
    <property type="match status" value="1"/>
</dbReference>
<dbReference type="SMART" id="SM00318">
    <property type="entry name" value="SNc"/>
    <property type="match status" value="2"/>
</dbReference>
<accession>A2FN11</accession>
<dbReference type="PROSITE" id="PS50830">
    <property type="entry name" value="TNASE_3"/>
    <property type="match status" value="2"/>
</dbReference>
<feature type="domain" description="TNase-like" evidence="1">
    <location>
        <begin position="3"/>
        <end position="152"/>
    </location>
</feature>
<dbReference type="FunFam" id="2.40.50.90:FF:000104">
    <property type="entry name" value="Tudor domain containing protein"/>
    <property type="match status" value="1"/>
</dbReference>
<dbReference type="Gene3D" id="2.30.30.140">
    <property type="match status" value="1"/>
</dbReference>
<dbReference type="InterPro" id="IPR035437">
    <property type="entry name" value="SNase_OB-fold_sf"/>
</dbReference>